<evidence type="ECO:0000256" key="1">
    <source>
        <dbReference type="SAM" id="MobiDB-lite"/>
    </source>
</evidence>
<evidence type="ECO:0000313" key="2">
    <source>
        <dbReference type="EMBL" id="KIM76244.1"/>
    </source>
</evidence>
<feature type="region of interest" description="Disordered" evidence="1">
    <location>
        <begin position="227"/>
        <end position="249"/>
    </location>
</feature>
<protein>
    <submittedName>
        <fullName evidence="2">Uncharacterized protein</fullName>
    </submittedName>
</protein>
<organism evidence="2 3">
    <name type="scientific">Piloderma croceum (strain F 1598)</name>
    <dbReference type="NCBI Taxonomy" id="765440"/>
    <lineage>
        <taxon>Eukaryota</taxon>
        <taxon>Fungi</taxon>
        <taxon>Dikarya</taxon>
        <taxon>Basidiomycota</taxon>
        <taxon>Agaricomycotina</taxon>
        <taxon>Agaricomycetes</taxon>
        <taxon>Agaricomycetidae</taxon>
        <taxon>Atheliales</taxon>
        <taxon>Atheliaceae</taxon>
        <taxon>Piloderma</taxon>
    </lineage>
</organism>
<dbReference type="AlphaFoldDB" id="A0A0C3F8N9"/>
<dbReference type="EMBL" id="KN833037">
    <property type="protein sequence ID" value="KIM76244.1"/>
    <property type="molecule type" value="Genomic_DNA"/>
</dbReference>
<dbReference type="HOGENOM" id="CLU_1054174_0_0_1"/>
<keyword evidence="3" id="KW-1185">Reference proteome</keyword>
<reference evidence="3" key="2">
    <citation type="submission" date="2015-01" db="EMBL/GenBank/DDBJ databases">
        <title>Evolutionary Origins and Diversification of the Mycorrhizal Mutualists.</title>
        <authorList>
            <consortium name="DOE Joint Genome Institute"/>
            <consortium name="Mycorrhizal Genomics Consortium"/>
            <person name="Kohler A."/>
            <person name="Kuo A."/>
            <person name="Nagy L.G."/>
            <person name="Floudas D."/>
            <person name="Copeland A."/>
            <person name="Barry K.W."/>
            <person name="Cichocki N."/>
            <person name="Veneault-Fourrey C."/>
            <person name="LaButti K."/>
            <person name="Lindquist E.A."/>
            <person name="Lipzen A."/>
            <person name="Lundell T."/>
            <person name="Morin E."/>
            <person name="Murat C."/>
            <person name="Riley R."/>
            <person name="Ohm R."/>
            <person name="Sun H."/>
            <person name="Tunlid A."/>
            <person name="Henrissat B."/>
            <person name="Grigoriev I.V."/>
            <person name="Hibbett D.S."/>
            <person name="Martin F."/>
        </authorList>
    </citation>
    <scope>NUCLEOTIDE SEQUENCE [LARGE SCALE GENOMIC DNA]</scope>
    <source>
        <strain evidence="3">F 1598</strain>
    </source>
</reference>
<reference evidence="2 3" key="1">
    <citation type="submission" date="2014-04" db="EMBL/GenBank/DDBJ databases">
        <authorList>
            <consortium name="DOE Joint Genome Institute"/>
            <person name="Kuo A."/>
            <person name="Tarkka M."/>
            <person name="Buscot F."/>
            <person name="Kohler A."/>
            <person name="Nagy L.G."/>
            <person name="Floudas D."/>
            <person name="Copeland A."/>
            <person name="Barry K.W."/>
            <person name="Cichocki N."/>
            <person name="Veneault-Fourrey C."/>
            <person name="LaButti K."/>
            <person name="Lindquist E.A."/>
            <person name="Lipzen A."/>
            <person name="Lundell T."/>
            <person name="Morin E."/>
            <person name="Murat C."/>
            <person name="Sun H."/>
            <person name="Tunlid A."/>
            <person name="Henrissat B."/>
            <person name="Grigoriev I.V."/>
            <person name="Hibbett D.S."/>
            <person name="Martin F."/>
            <person name="Nordberg H.P."/>
            <person name="Cantor M.N."/>
            <person name="Hua S.X."/>
        </authorList>
    </citation>
    <scope>NUCLEOTIDE SEQUENCE [LARGE SCALE GENOMIC DNA]</scope>
    <source>
        <strain evidence="2 3">F 1598</strain>
    </source>
</reference>
<sequence>MGFGRLAASKIELEVEVVSPVAQPINIVKKAITAAANPIPPTPSTSESFRKYLRAEGKKMAICAIKGEPFPEMPDTPPRFKKPIANIVPTPFVSLSSSGSLRKYLREEGKKIAMHALSGEPYLDMPETPPRFKKRMVGRVIPSFAEDPFLVTNPEAFGNLADSRQVSSSLSYPAAKDVFGPGTSPIHTDLLAAEDDFVIIDPTFSKVFNLPRTSSICPVVNTLKRLSRRGSNKENVTSPTPTSTKVSRTSISSFAPNRLLSHKKSHPWR</sequence>
<gene>
    <name evidence="2" type="ORF">PILCRDRAFT_654387</name>
</gene>
<accession>A0A0C3F8N9</accession>
<name>A0A0C3F8N9_PILCF</name>
<dbReference type="InParanoid" id="A0A0C3F8N9"/>
<evidence type="ECO:0000313" key="3">
    <source>
        <dbReference type="Proteomes" id="UP000054166"/>
    </source>
</evidence>
<proteinExistence type="predicted"/>
<dbReference type="Proteomes" id="UP000054166">
    <property type="component" value="Unassembled WGS sequence"/>
</dbReference>
<feature type="compositionally biased region" description="Low complexity" evidence="1">
    <location>
        <begin position="236"/>
        <end position="249"/>
    </location>
</feature>